<sequence length="123" mass="14316">MDLQKILDGLNRYDAKLNIKIASGLSCGTNKKNPVCFDETFYRILAGELPCGINKKNLVCFDEAQNDTAFDMRMSLKNRIQDEIRWMSSEHSVENKTRNACVEYREIRVNYINQLEEFVKTLE</sequence>
<organism evidence="1 2">
    <name type="scientific">Streblomastix strix</name>
    <dbReference type="NCBI Taxonomy" id="222440"/>
    <lineage>
        <taxon>Eukaryota</taxon>
        <taxon>Metamonada</taxon>
        <taxon>Preaxostyla</taxon>
        <taxon>Oxymonadida</taxon>
        <taxon>Streblomastigidae</taxon>
        <taxon>Streblomastix</taxon>
    </lineage>
</organism>
<evidence type="ECO:0000313" key="2">
    <source>
        <dbReference type="Proteomes" id="UP000324800"/>
    </source>
</evidence>
<proteinExistence type="predicted"/>
<dbReference type="EMBL" id="SNRW01000286">
    <property type="protein sequence ID" value="KAA6402104.1"/>
    <property type="molecule type" value="Genomic_DNA"/>
</dbReference>
<dbReference type="Proteomes" id="UP000324800">
    <property type="component" value="Unassembled WGS sequence"/>
</dbReference>
<gene>
    <name evidence="1" type="ORF">EZS28_002375</name>
</gene>
<name>A0A5J4X4E8_9EUKA</name>
<accession>A0A5J4X4E8</accession>
<dbReference type="AlphaFoldDB" id="A0A5J4X4E8"/>
<protein>
    <submittedName>
        <fullName evidence="1">Uncharacterized protein</fullName>
    </submittedName>
</protein>
<comment type="caution">
    <text evidence="1">The sequence shown here is derived from an EMBL/GenBank/DDBJ whole genome shotgun (WGS) entry which is preliminary data.</text>
</comment>
<reference evidence="1 2" key="1">
    <citation type="submission" date="2019-03" db="EMBL/GenBank/DDBJ databases">
        <title>Single cell metagenomics reveals metabolic interactions within the superorganism composed of flagellate Streblomastix strix and complex community of Bacteroidetes bacteria on its surface.</title>
        <authorList>
            <person name="Treitli S.C."/>
            <person name="Kolisko M."/>
            <person name="Husnik F."/>
            <person name="Keeling P."/>
            <person name="Hampl V."/>
        </authorList>
    </citation>
    <scope>NUCLEOTIDE SEQUENCE [LARGE SCALE GENOMIC DNA]</scope>
    <source>
        <strain evidence="1">ST1C</strain>
    </source>
</reference>
<evidence type="ECO:0000313" key="1">
    <source>
        <dbReference type="EMBL" id="KAA6402104.1"/>
    </source>
</evidence>